<feature type="transmembrane region" description="Helical" evidence="1">
    <location>
        <begin position="217"/>
        <end position="233"/>
    </location>
</feature>
<evidence type="ECO:0000313" key="3">
    <source>
        <dbReference type="EMBL" id="MCC8430314.1"/>
    </source>
</evidence>
<keyword evidence="3" id="KW-0808">Transferase</keyword>
<keyword evidence="3" id="KW-0012">Acyltransferase</keyword>
<feature type="transmembrane region" description="Helical" evidence="1">
    <location>
        <begin position="18"/>
        <end position="39"/>
    </location>
</feature>
<dbReference type="GO" id="GO:0016746">
    <property type="term" value="F:acyltransferase activity"/>
    <property type="evidence" value="ECO:0007669"/>
    <property type="project" value="UniProtKB-KW"/>
</dbReference>
<keyword evidence="1" id="KW-0472">Membrane</keyword>
<feature type="transmembrane region" description="Helical" evidence="1">
    <location>
        <begin position="319"/>
        <end position="339"/>
    </location>
</feature>
<feature type="transmembrane region" description="Helical" evidence="1">
    <location>
        <begin position="144"/>
        <end position="164"/>
    </location>
</feature>
<dbReference type="EMBL" id="JAJISD010000006">
    <property type="protein sequence ID" value="MCC8430314.1"/>
    <property type="molecule type" value="Genomic_DNA"/>
</dbReference>
<proteinExistence type="predicted"/>
<organism evidence="3 4">
    <name type="scientific">Reyranella aquatilis</name>
    <dbReference type="NCBI Taxonomy" id="2035356"/>
    <lineage>
        <taxon>Bacteria</taxon>
        <taxon>Pseudomonadati</taxon>
        <taxon>Pseudomonadota</taxon>
        <taxon>Alphaproteobacteria</taxon>
        <taxon>Hyphomicrobiales</taxon>
        <taxon>Reyranellaceae</taxon>
        <taxon>Reyranella</taxon>
    </lineage>
</organism>
<evidence type="ECO:0000313" key="4">
    <source>
        <dbReference type="Proteomes" id="UP001198862"/>
    </source>
</evidence>
<feature type="transmembrane region" description="Helical" evidence="1">
    <location>
        <begin position="59"/>
        <end position="77"/>
    </location>
</feature>
<dbReference type="Pfam" id="PF01757">
    <property type="entry name" value="Acyl_transf_3"/>
    <property type="match status" value="1"/>
</dbReference>
<dbReference type="InterPro" id="IPR050623">
    <property type="entry name" value="Glucan_succinyl_AcylTrfase"/>
</dbReference>
<dbReference type="Proteomes" id="UP001198862">
    <property type="component" value="Unassembled WGS sequence"/>
</dbReference>
<reference evidence="3 4" key="1">
    <citation type="submission" date="2021-11" db="EMBL/GenBank/DDBJ databases">
        <authorList>
            <person name="Lee D.-H."/>
            <person name="Kim S.-B."/>
        </authorList>
    </citation>
    <scope>NUCLEOTIDE SEQUENCE [LARGE SCALE GENOMIC DNA]</scope>
    <source>
        <strain evidence="3 4">KCTC 52223</strain>
    </source>
</reference>
<feature type="domain" description="Acyltransferase 3" evidence="2">
    <location>
        <begin position="11"/>
        <end position="360"/>
    </location>
</feature>
<name>A0ABS8KW50_9HYPH</name>
<feature type="transmembrane region" description="Helical" evidence="1">
    <location>
        <begin position="185"/>
        <end position="205"/>
    </location>
</feature>
<feature type="transmembrane region" description="Helical" evidence="1">
    <location>
        <begin position="89"/>
        <end position="109"/>
    </location>
</feature>
<dbReference type="PANTHER" id="PTHR36927">
    <property type="entry name" value="BLR4337 PROTEIN"/>
    <property type="match status" value="1"/>
</dbReference>
<evidence type="ECO:0000256" key="1">
    <source>
        <dbReference type="SAM" id="Phobius"/>
    </source>
</evidence>
<dbReference type="InterPro" id="IPR002656">
    <property type="entry name" value="Acyl_transf_3_dom"/>
</dbReference>
<feature type="transmembrane region" description="Helical" evidence="1">
    <location>
        <begin position="278"/>
        <end position="298"/>
    </location>
</feature>
<keyword evidence="1" id="KW-0812">Transmembrane</keyword>
<sequence length="394" mass="43538">MPPVAPVERRADLDWLRVLAFGLLIFYHAGMAWSGWSWHVTSPDSLDGLREAMRFLNRWRMPLIFMVSGAAIVLALGDRTPGAFVRDRLKRLLLPLAFGMVVIVPPQVYLERLSRGQFGGSFLEWLPHAFEGVYPGGNLSWHHLWFLAYVLVFTLVLLPIFLWARTARGNSAVAQAGAVAARYGLQWLMVLPLAASTLWLAPVSWNINGLVGDWNGLVSYGALLLYGAFLFGSPDLLRALERQRFVSLLVGIAAYAFLYLGYFEGTVRAVIEPPARPLFALVSGINVMAWLFAIVGFAHRHLTRRPAFLAQATEAVYPFYLIHQTVTVIAVWALLGAGASPLPGFVAAVFATFAGTGLIYAGLVRPWRWVRPLFGMKPAGPVARRSLLRRAAGL</sequence>
<evidence type="ECO:0000259" key="2">
    <source>
        <dbReference type="Pfam" id="PF01757"/>
    </source>
</evidence>
<dbReference type="PANTHER" id="PTHR36927:SF3">
    <property type="entry name" value="GLUCANS BIOSYNTHESIS PROTEIN C"/>
    <property type="match status" value="1"/>
</dbReference>
<protein>
    <submittedName>
        <fullName evidence="3">Acyltransferase family protein</fullName>
    </submittedName>
</protein>
<accession>A0ABS8KW50</accession>
<keyword evidence="1" id="KW-1133">Transmembrane helix</keyword>
<feature type="transmembrane region" description="Helical" evidence="1">
    <location>
        <begin position="345"/>
        <end position="364"/>
    </location>
</feature>
<dbReference type="RefSeq" id="WP_230551481.1">
    <property type="nucleotide sequence ID" value="NZ_JAJISD010000006.1"/>
</dbReference>
<gene>
    <name evidence="3" type="ORF">LJ725_15165</name>
</gene>
<comment type="caution">
    <text evidence="3">The sequence shown here is derived from an EMBL/GenBank/DDBJ whole genome shotgun (WGS) entry which is preliminary data.</text>
</comment>
<keyword evidence="4" id="KW-1185">Reference proteome</keyword>
<feature type="transmembrane region" description="Helical" evidence="1">
    <location>
        <begin position="245"/>
        <end position="263"/>
    </location>
</feature>